<dbReference type="GO" id="GO:0046872">
    <property type="term" value="F:metal ion binding"/>
    <property type="evidence" value="ECO:0007669"/>
    <property type="project" value="UniProtKB-KW"/>
</dbReference>
<dbReference type="PANTHER" id="PTHR35848">
    <property type="entry name" value="OXALATE-BINDING PROTEIN"/>
    <property type="match status" value="1"/>
</dbReference>
<keyword evidence="1" id="KW-0479">Metal-binding</keyword>
<dbReference type="GO" id="GO:0016853">
    <property type="term" value="F:isomerase activity"/>
    <property type="evidence" value="ECO:0007669"/>
    <property type="project" value="UniProtKB-KW"/>
</dbReference>
<dbReference type="RefSeq" id="WP_089667900.1">
    <property type="nucleotide sequence ID" value="NZ_FOJA01000001.1"/>
</dbReference>
<evidence type="ECO:0000259" key="2">
    <source>
        <dbReference type="Pfam" id="PF07883"/>
    </source>
</evidence>
<gene>
    <name evidence="3" type="ORF">SAMN04487945_0591</name>
</gene>
<keyword evidence="4" id="KW-1185">Reference proteome</keyword>
<dbReference type="AlphaFoldDB" id="A0A1I0N4M6"/>
<proteinExistence type="predicted"/>
<sequence length="126" mass="13739">MGYRVVDTETVQPAEGRPCEYRGLTEPADLSQLALNYFCAEPGEQAPLAYHYHETQEEAFYVLSGTLHVETPEGDLTVPEGSLFAADPESPHRAYNPEDADDAVELLAVGAPPADDDAVPYDPEDE</sequence>
<dbReference type="STRING" id="355548.SAMN04487945_0591"/>
<reference evidence="3 4" key="1">
    <citation type="submission" date="2016-10" db="EMBL/GenBank/DDBJ databases">
        <authorList>
            <person name="de Groot N.N."/>
        </authorList>
    </citation>
    <scope>NUCLEOTIDE SEQUENCE [LARGE SCALE GENOMIC DNA]</scope>
    <source>
        <strain evidence="3 4">CGMCC 1.5337</strain>
    </source>
</reference>
<organism evidence="3 4">
    <name type="scientific">Halobacterium jilantaiense</name>
    <dbReference type="NCBI Taxonomy" id="355548"/>
    <lineage>
        <taxon>Archaea</taxon>
        <taxon>Methanobacteriati</taxon>
        <taxon>Methanobacteriota</taxon>
        <taxon>Stenosarchaea group</taxon>
        <taxon>Halobacteria</taxon>
        <taxon>Halobacteriales</taxon>
        <taxon>Halobacteriaceae</taxon>
        <taxon>Halobacterium</taxon>
    </lineage>
</organism>
<dbReference type="Proteomes" id="UP000198518">
    <property type="component" value="Unassembled WGS sequence"/>
</dbReference>
<evidence type="ECO:0000256" key="1">
    <source>
        <dbReference type="ARBA" id="ARBA00022723"/>
    </source>
</evidence>
<evidence type="ECO:0000313" key="3">
    <source>
        <dbReference type="EMBL" id="SEV95808.1"/>
    </source>
</evidence>
<feature type="domain" description="Cupin type-2" evidence="2">
    <location>
        <begin position="38"/>
        <end position="103"/>
    </location>
</feature>
<dbReference type="Gene3D" id="2.60.120.10">
    <property type="entry name" value="Jelly Rolls"/>
    <property type="match status" value="1"/>
</dbReference>
<accession>A0A1I0N4M6</accession>
<dbReference type="InterPro" id="IPR013096">
    <property type="entry name" value="Cupin_2"/>
</dbReference>
<dbReference type="OrthoDB" id="192542at2157"/>
<dbReference type="EMBL" id="FOJA01000001">
    <property type="protein sequence ID" value="SEV95808.1"/>
    <property type="molecule type" value="Genomic_DNA"/>
</dbReference>
<dbReference type="InterPro" id="IPR014710">
    <property type="entry name" value="RmlC-like_jellyroll"/>
</dbReference>
<dbReference type="InterPro" id="IPR051610">
    <property type="entry name" value="GPI/OXD"/>
</dbReference>
<dbReference type="InterPro" id="IPR011051">
    <property type="entry name" value="RmlC_Cupin_sf"/>
</dbReference>
<keyword evidence="3" id="KW-0413">Isomerase</keyword>
<evidence type="ECO:0000313" key="4">
    <source>
        <dbReference type="Proteomes" id="UP000198518"/>
    </source>
</evidence>
<name>A0A1I0N4M6_9EURY</name>
<dbReference type="PANTHER" id="PTHR35848:SF9">
    <property type="entry name" value="SLL1358 PROTEIN"/>
    <property type="match status" value="1"/>
</dbReference>
<dbReference type="SUPFAM" id="SSF51182">
    <property type="entry name" value="RmlC-like cupins"/>
    <property type="match status" value="1"/>
</dbReference>
<dbReference type="Pfam" id="PF07883">
    <property type="entry name" value="Cupin_2"/>
    <property type="match status" value="1"/>
</dbReference>
<protein>
    <submittedName>
        <fullName evidence="3">Mannose-6-phosphate isomerase, cupin superfamily</fullName>
    </submittedName>
</protein>